<feature type="region of interest" description="Disordered" evidence="5">
    <location>
        <begin position="26"/>
        <end position="46"/>
    </location>
</feature>
<gene>
    <name evidence="8" type="ORF">HLUCCA11_18605</name>
</gene>
<dbReference type="AlphaFoldDB" id="A0A0P8BWY1"/>
<dbReference type="Pfam" id="PF00497">
    <property type="entry name" value="SBP_bac_3"/>
    <property type="match status" value="1"/>
</dbReference>
<name>A0A0P8BWY1_9CYAN</name>
<evidence type="ECO:0000256" key="6">
    <source>
        <dbReference type="SAM" id="SignalP"/>
    </source>
</evidence>
<dbReference type="PANTHER" id="PTHR35936">
    <property type="entry name" value="MEMBRANE-BOUND LYTIC MUREIN TRANSGLYCOSYLASE F"/>
    <property type="match status" value="1"/>
</dbReference>
<evidence type="ECO:0000313" key="9">
    <source>
        <dbReference type="Proteomes" id="UP000050465"/>
    </source>
</evidence>
<accession>A0A0P8BWY1</accession>
<organism evidence="8 9">
    <name type="scientific">Phormidesmis priestleyi Ana</name>
    <dbReference type="NCBI Taxonomy" id="1666911"/>
    <lineage>
        <taxon>Bacteria</taxon>
        <taxon>Bacillati</taxon>
        <taxon>Cyanobacteriota</taxon>
        <taxon>Cyanophyceae</taxon>
        <taxon>Leptolyngbyales</taxon>
        <taxon>Leptolyngbyaceae</taxon>
        <taxon>Phormidesmis</taxon>
    </lineage>
</organism>
<comment type="similarity">
    <text evidence="2 4">Belongs to the bacterial solute-binding protein 3 family.</text>
</comment>
<dbReference type="GO" id="GO:0030313">
    <property type="term" value="C:cell envelope"/>
    <property type="evidence" value="ECO:0007669"/>
    <property type="project" value="UniProtKB-SubCell"/>
</dbReference>
<dbReference type="STRING" id="1666911.HLUCCA11_18605"/>
<keyword evidence="3 6" id="KW-0732">Signal</keyword>
<feature type="signal peptide" evidence="6">
    <location>
        <begin position="1"/>
        <end position="22"/>
    </location>
</feature>
<dbReference type="SUPFAM" id="SSF53850">
    <property type="entry name" value="Periplasmic binding protein-like II"/>
    <property type="match status" value="1"/>
</dbReference>
<evidence type="ECO:0000256" key="2">
    <source>
        <dbReference type="ARBA" id="ARBA00010333"/>
    </source>
</evidence>
<proteinExistence type="inferred from homology"/>
<dbReference type="InterPro" id="IPR001638">
    <property type="entry name" value="Solute-binding_3/MltF_N"/>
</dbReference>
<dbReference type="PROSITE" id="PS01039">
    <property type="entry name" value="SBP_BACTERIAL_3"/>
    <property type="match status" value="1"/>
</dbReference>
<dbReference type="PANTHER" id="PTHR35936:SF17">
    <property type="entry name" value="ARGININE-BINDING EXTRACELLULAR PROTEIN ARTP"/>
    <property type="match status" value="1"/>
</dbReference>
<evidence type="ECO:0000256" key="3">
    <source>
        <dbReference type="ARBA" id="ARBA00022729"/>
    </source>
</evidence>
<evidence type="ECO:0000259" key="7">
    <source>
        <dbReference type="SMART" id="SM00062"/>
    </source>
</evidence>
<evidence type="ECO:0000313" key="8">
    <source>
        <dbReference type="EMBL" id="KPQ33427.1"/>
    </source>
</evidence>
<sequence>MKRRWFLAGLTLSAISASCNTATDNAAEGNEVSAEGEGSQASAQLRRDDKTLVVATTANYPPYEFRQSEGDEDAEGDEAQSLVGFDIDLAKLIAQRLERQIEFVELEFEALIPALMNNEVDMAIAALGPDRNRKQQVDFSNIYYRSRQALVSVDGYLQPRDLSYQTIGIRAGSVQARYAHRIGSEYPNLEIVPYDSMDEMFAALESGSVNGLFVEANIADDALRPYPDFKAQIMPSDQPSGSAIALPKGSSLRREINTILAEIKANGEMDQFIKKWFS</sequence>
<evidence type="ECO:0000256" key="5">
    <source>
        <dbReference type="SAM" id="MobiDB-lite"/>
    </source>
</evidence>
<dbReference type="InterPro" id="IPR018313">
    <property type="entry name" value="SBP_3_CS"/>
</dbReference>
<protein>
    <submittedName>
        <fullName evidence="8">Polar amino acid transport system substrate-binding protein</fullName>
    </submittedName>
</protein>
<comment type="subcellular location">
    <subcellularLocation>
        <location evidence="1">Cell envelope</location>
    </subcellularLocation>
</comment>
<feature type="domain" description="Solute-binding protein family 3/N-terminal" evidence="7">
    <location>
        <begin position="51"/>
        <end position="277"/>
    </location>
</feature>
<dbReference type="Gene3D" id="3.40.190.10">
    <property type="entry name" value="Periplasmic binding protein-like II"/>
    <property type="match status" value="2"/>
</dbReference>
<dbReference type="PROSITE" id="PS51257">
    <property type="entry name" value="PROKAR_LIPOPROTEIN"/>
    <property type="match status" value="1"/>
</dbReference>
<dbReference type="CDD" id="cd13530">
    <property type="entry name" value="PBP2_peptides_like"/>
    <property type="match status" value="1"/>
</dbReference>
<evidence type="ECO:0000256" key="4">
    <source>
        <dbReference type="RuleBase" id="RU003744"/>
    </source>
</evidence>
<comment type="caution">
    <text evidence="8">The sequence shown here is derived from an EMBL/GenBank/DDBJ whole genome shotgun (WGS) entry which is preliminary data.</text>
</comment>
<feature type="chain" id="PRO_5006148637" evidence="6">
    <location>
        <begin position="23"/>
        <end position="278"/>
    </location>
</feature>
<dbReference type="SMART" id="SM00062">
    <property type="entry name" value="PBPb"/>
    <property type="match status" value="1"/>
</dbReference>
<dbReference type="EMBL" id="LJZR01000032">
    <property type="protein sequence ID" value="KPQ33427.1"/>
    <property type="molecule type" value="Genomic_DNA"/>
</dbReference>
<evidence type="ECO:0000256" key="1">
    <source>
        <dbReference type="ARBA" id="ARBA00004196"/>
    </source>
</evidence>
<dbReference type="Proteomes" id="UP000050465">
    <property type="component" value="Unassembled WGS sequence"/>
</dbReference>
<reference evidence="8 9" key="1">
    <citation type="submission" date="2015-09" db="EMBL/GenBank/DDBJ databases">
        <title>Identification and resolution of microdiversity through metagenomic sequencing of parallel consortia.</title>
        <authorList>
            <person name="Nelson W.C."/>
            <person name="Romine M.F."/>
            <person name="Lindemann S.R."/>
        </authorList>
    </citation>
    <scope>NUCLEOTIDE SEQUENCE [LARGE SCALE GENOMIC DNA]</scope>
    <source>
        <strain evidence="8">Ana</strain>
    </source>
</reference>